<dbReference type="Gene3D" id="3.30.240.20">
    <property type="entry name" value="bsu07140 like domains"/>
    <property type="match status" value="1"/>
</dbReference>
<feature type="transmembrane region" description="Helical" evidence="7">
    <location>
        <begin position="26"/>
        <end position="46"/>
    </location>
</feature>
<sequence length="239" mass="26856">MSLFLADPVIPFDWQRLVWPGEQTPFYALEVVVRCIATYLLLLAALRITGRRSVKQLSLFELSIVIGLGSIAGDTMFYPEVPLSHAVIVFGTVMGMYWLFNYFTEVSPKFSDWMEGKEVRLLHDGQLKWDNFSRQNLTHKELFGELRQQQVEHLGQLKAVYSEATGELSLFFYDDADVRPGLSIIPEVLARASETIATAGPHACTTCGQVQELQAAAAFACPTCRHQRWLPASTARRVA</sequence>
<comment type="caution">
    <text evidence="9">The sequence shown here is derived from an EMBL/GenBank/DDBJ whole genome shotgun (WGS) entry which is preliminary data.</text>
</comment>
<keyword evidence="6 7" id="KW-0472">Membrane</keyword>
<dbReference type="Proteomes" id="UP000177791">
    <property type="component" value="Unassembled WGS sequence"/>
</dbReference>
<dbReference type="InterPro" id="IPR007353">
    <property type="entry name" value="DUF421"/>
</dbReference>
<dbReference type="PANTHER" id="PTHR34582:SF6">
    <property type="entry name" value="UPF0702 TRANSMEMBRANE PROTEIN YCAP"/>
    <property type="match status" value="1"/>
</dbReference>
<gene>
    <name evidence="9" type="ORF">BEN48_04785</name>
</gene>
<proteinExistence type="inferred from homology"/>
<comment type="subcellular location">
    <subcellularLocation>
        <location evidence="1">Cell membrane</location>
        <topology evidence="1">Multi-pass membrane protein</topology>
    </subcellularLocation>
</comment>
<keyword evidence="4 7" id="KW-0812">Transmembrane</keyword>
<evidence type="ECO:0000256" key="4">
    <source>
        <dbReference type="ARBA" id="ARBA00022692"/>
    </source>
</evidence>
<evidence type="ECO:0000313" key="10">
    <source>
        <dbReference type="Proteomes" id="UP000177791"/>
    </source>
</evidence>
<dbReference type="PANTHER" id="PTHR34582">
    <property type="entry name" value="UPF0702 TRANSMEMBRANE PROTEIN YCAP"/>
    <property type="match status" value="1"/>
</dbReference>
<reference evidence="9 10" key="1">
    <citation type="submission" date="2016-08" db="EMBL/GenBank/DDBJ databases">
        <title>Hymenobacter coccineus sp. nov., Hymenobacter lapidarius sp. nov. and Hymenobacter glacialis sp. nov., isolated from Antarctic soil.</title>
        <authorList>
            <person name="Sedlacek I."/>
            <person name="Kralova S."/>
            <person name="Kyrova K."/>
            <person name="Maslanova I."/>
            <person name="Stankova E."/>
            <person name="Vrbovska V."/>
            <person name="Nemec M."/>
            <person name="Bartak M."/>
            <person name="Svec P."/>
            <person name="Busse H.-J."/>
            <person name="Pantucek R."/>
        </authorList>
    </citation>
    <scope>NUCLEOTIDE SEQUENCE [LARGE SCALE GENOMIC DNA]</scope>
    <source>
        <strain evidence="9 10">CCM 8648</strain>
    </source>
</reference>
<feature type="domain" description="YetF C-terminal" evidence="8">
    <location>
        <begin position="107"/>
        <end position="176"/>
    </location>
</feature>
<dbReference type="RefSeq" id="WP_070735683.1">
    <property type="nucleotide sequence ID" value="NZ_MDZC01000101.1"/>
</dbReference>
<evidence type="ECO:0000256" key="3">
    <source>
        <dbReference type="ARBA" id="ARBA00022475"/>
    </source>
</evidence>
<dbReference type="InterPro" id="IPR023090">
    <property type="entry name" value="UPF0702_alpha/beta_dom_sf"/>
</dbReference>
<evidence type="ECO:0000256" key="2">
    <source>
        <dbReference type="ARBA" id="ARBA00006448"/>
    </source>
</evidence>
<feature type="transmembrane region" description="Helical" evidence="7">
    <location>
        <begin position="58"/>
        <end position="77"/>
    </location>
</feature>
<dbReference type="Pfam" id="PF04239">
    <property type="entry name" value="DUF421"/>
    <property type="match status" value="1"/>
</dbReference>
<name>A0A1G1SUG5_9BACT</name>
<feature type="transmembrane region" description="Helical" evidence="7">
    <location>
        <begin position="83"/>
        <end position="100"/>
    </location>
</feature>
<keyword evidence="5 7" id="KW-1133">Transmembrane helix</keyword>
<evidence type="ECO:0000256" key="5">
    <source>
        <dbReference type="ARBA" id="ARBA00022989"/>
    </source>
</evidence>
<organism evidence="9 10">
    <name type="scientific">Hymenobacter glacialis</name>
    <dbReference type="NCBI Taxonomy" id="1908236"/>
    <lineage>
        <taxon>Bacteria</taxon>
        <taxon>Pseudomonadati</taxon>
        <taxon>Bacteroidota</taxon>
        <taxon>Cytophagia</taxon>
        <taxon>Cytophagales</taxon>
        <taxon>Hymenobacteraceae</taxon>
        <taxon>Hymenobacter</taxon>
    </lineage>
</organism>
<comment type="similarity">
    <text evidence="2">Belongs to the UPF0702 family.</text>
</comment>
<keyword evidence="10" id="KW-1185">Reference proteome</keyword>
<protein>
    <recommendedName>
        <fullName evidence="8">YetF C-terminal domain-containing protein</fullName>
    </recommendedName>
</protein>
<evidence type="ECO:0000259" key="8">
    <source>
        <dbReference type="Pfam" id="PF04239"/>
    </source>
</evidence>
<evidence type="ECO:0000313" key="9">
    <source>
        <dbReference type="EMBL" id="OGX82275.1"/>
    </source>
</evidence>
<evidence type="ECO:0000256" key="7">
    <source>
        <dbReference type="SAM" id="Phobius"/>
    </source>
</evidence>
<dbReference type="GO" id="GO:0005886">
    <property type="term" value="C:plasma membrane"/>
    <property type="evidence" value="ECO:0007669"/>
    <property type="project" value="UniProtKB-SubCell"/>
</dbReference>
<dbReference type="EMBL" id="MDZC01000101">
    <property type="protein sequence ID" value="OGX82275.1"/>
    <property type="molecule type" value="Genomic_DNA"/>
</dbReference>
<accession>A0A1G1SUG5</accession>
<evidence type="ECO:0000256" key="1">
    <source>
        <dbReference type="ARBA" id="ARBA00004651"/>
    </source>
</evidence>
<evidence type="ECO:0000256" key="6">
    <source>
        <dbReference type="ARBA" id="ARBA00023136"/>
    </source>
</evidence>
<dbReference type="AlphaFoldDB" id="A0A1G1SUG5"/>
<keyword evidence="3" id="KW-1003">Cell membrane</keyword>
<dbReference type="OrthoDB" id="6538282at2"/>